<dbReference type="InterPro" id="IPR006118">
    <property type="entry name" value="Recombinase_CS"/>
</dbReference>
<organism evidence="6 7">
    <name type="scientific">Alistipes hominis</name>
    <dbReference type="NCBI Taxonomy" id="2763015"/>
    <lineage>
        <taxon>Bacteria</taxon>
        <taxon>Pseudomonadati</taxon>
        <taxon>Bacteroidota</taxon>
        <taxon>Bacteroidia</taxon>
        <taxon>Bacteroidales</taxon>
        <taxon>Rikenellaceae</taxon>
        <taxon>Alistipes</taxon>
    </lineage>
</organism>
<keyword evidence="1" id="KW-0229">DNA integration</keyword>
<proteinExistence type="predicted"/>
<dbReference type="EMBL" id="JACOOK010000002">
    <property type="protein sequence ID" value="MBC5616070.1"/>
    <property type="molecule type" value="Genomic_DNA"/>
</dbReference>
<feature type="active site" description="O-(5'-phospho-DNA)-serine intermediate" evidence="4">
    <location>
        <position position="9"/>
    </location>
</feature>
<dbReference type="SMART" id="SM00857">
    <property type="entry name" value="Resolvase"/>
    <property type="match status" value="1"/>
</dbReference>
<accession>A0ABR7CKA4</accession>
<name>A0ABR7CKA4_9BACT</name>
<feature type="domain" description="Resolvase/invertase-type recombinase catalytic" evidence="5">
    <location>
        <begin position="1"/>
        <end position="142"/>
    </location>
</feature>
<gene>
    <name evidence="6" type="ORF">H8S08_03430</name>
</gene>
<dbReference type="InterPro" id="IPR006119">
    <property type="entry name" value="Resolv_N"/>
</dbReference>
<protein>
    <submittedName>
        <fullName evidence="6">Recombinase family protein</fullName>
    </submittedName>
</protein>
<dbReference type="SUPFAM" id="SSF53041">
    <property type="entry name" value="Resolvase-like"/>
    <property type="match status" value="1"/>
</dbReference>
<evidence type="ECO:0000256" key="3">
    <source>
        <dbReference type="ARBA" id="ARBA00023172"/>
    </source>
</evidence>
<dbReference type="Gene3D" id="3.40.50.1390">
    <property type="entry name" value="Resolvase, N-terminal catalytic domain"/>
    <property type="match status" value="1"/>
</dbReference>
<dbReference type="InterPro" id="IPR050639">
    <property type="entry name" value="SSR_resolvase"/>
</dbReference>
<evidence type="ECO:0000256" key="2">
    <source>
        <dbReference type="ARBA" id="ARBA00023125"/>
    </source>
</evidence>
<reference evidence="6 7" key="1">
    <citation type="submission" date="2020-08" db="EMBL/GenBank/DDBJ databases">
        <title>Genome public.</title>
        <authorList>
            <person name="Liu C."/>
            <person name="Sun Q."/>
        </authorList>
    </citation>
    <scope>NUCLEOTIDE SEQUENCE [LARGE SCALE GENOMIC DNA]</scope>
    <source>
        <strain evidence="6 7">New-7</strain>
    </source>
</reference>
<keyword evidence="7" id="KW-1185">Reference proteome</keyword>
<keyword evidence="2" id="KW-0238">DNA-binding</keyword>
<dbReference type="PANTHER" id="PTHR30461">
    <property type="entry name" value="DNA-INVERTASE FROM LAMBDOID PROPHAGE"/>
    <property type="match status" value="1"/>
</dbReference>
<dbReference type="InterPro" id="IPR036162">
    <property type="entry name" value="Resolvase-like_N_sf"/>
</dbReference>
<dbReference type="PROSITE" id="PS51736">
    <property type="entry name" value="RECOMBINASES_3"/>
    <property type="match status" value="1"/>
</dbReference>
<dbReference type="PROSITE" id="PS00397">
    <property type="entry name" value="RECOMBINASES_1"/>
    <property type="match status" value="1"/>
</dbReference>
<comment type="caution">
    <text evidence="6">The sequence shown here is derived from an EMBL/GenBank/DDBJ whole genome shotgun (WGS) entry which is preliminary data.</text>
</comment>
<evidence type="ECO:0000256" key="4">
    <source>
        <dbReference type="PROSITE-ProRule" id="PRU10137"/>
    </source>
</evidence>
<evidence type="ECO:0000256" key="1">
    <source>
        <dbReference type="ARBA" id="ARBA00022908"/>
    </source>
</evidence>
<keyword evidence="3" id="KW-0233">DNA recombination</keyword>
<dbReference type="RefSeq" id="WP_101571677.1">
    <property type="nucleotide sequence ID" value="NZ_JACOOK010000002.1"/>
</dbReference>
<dbReference type="Pfam" id="PF00239">
    <property type="entry name" value="Resolvase"/>
    <property type="match status" value="1"/>
</dbReference>
<dbReference type="CDD" id="cd03768">
    <property type="entry name" value="SR_ResInv"/>
    <property type="match status" value="1"/>
</dbReference>
<sequence>MVVGYLRVSTEKQHLSNQQDEILRFAQTRNMEIDRWVTEVVSGKKDQKDRKLGSILRRLKNGDTLIVTEISRLSRTLTEIMTIMGHCLDKGITLYSTKDGYAFDDTINSKVLCFAFGLVAEIERNLISMRTKEALALRKAEGVQLGRRKGFCPKFRILSENCAEIVEMLRNGATIVSVCRKYQVSVDTFKAFRKRHAQINDIIEHRNKIRGIRQEWYEARRKSKQE</sequence>
<evidence type="ECO:0000313" key="6">
    <source>
        <dbReference type="EMBL" id="MBC5616070.1"/>
    </source>
</evidence>
<evidence type="ECO:0000259" key="5">
    <source>
        <dbReference type="PROSITE" id="PS51736"/>
    </source>
</evidence>
<dbReference type="Proteomes" id="UP000636891">
    <property type="component" value="Unassembled WGS sequence"/>
</dbReference>
<dbReference type="PANTHER" id="PTHR30461:SF19">
    <property type="entry name" value="SITE-SPECIFIC RECOMBINASE RESOLVASE FAMILY"/>
    <property type="match status" value="1"/>
</dbReference>
<evidence type="ECO:0000313" key="7">
    <source>
        <dbReference type="Proteomes" id="UP000636891"/>
    </source>
</evidence>